<evidence type="ECO:0000313" key="9">
    <source>
        <dbReference type="EMBL" id="GAO98020.1"/>
    </source>
</evidence>
<dbReference type="GO" id="GO:0005886">
    <property type="term" value="C:plasma membrane"/>
    <property type="evidence" value="ECO:0007669"/>
    <property type="project" value="UniProtKB-SubCell"/>
</dbReference>
<dbReference type="InterPro" id="IPR011701">
    <property type="entry name" value="MFS"/>
</dbReference>
<dbReference type="Pfam" id="PF07690">
    <property type="entry name" value="MFS_1"/>
    <property type="match status" value="1"/>
</dbReference>
<evidence type="ECO:0000256" key="7">
    <source>
        <dbReference type="SAM" id="Phobius"/>
    </source>
</evidence>
<dbReference type="InterPro" id="IPR036259">
    <property type="entry name" value="MFS_trans_sf"/>
</dbReference>
<dbReference type="InterPro" id="IPR020846">
    <property type="entry name" value="MFS_dom"/>
</dbReference>
<dbReference type="STRING" id="1629334.Cva_00663"/>
<evidence type="ECO:0000256" key="2">
    <source>
        <dbReference type="ARBA" id="ARBA00022448"/>
    </source>
</evidence>
<feature type="transmembrane region" description="Helical" evidence="7">
    <location>
        <begin position="240"/>
        <end position="260"/>
    </location>
</feature>
<reference evidence="9 10" key="1">
    <citation type="submission" date="2015-03" db="EMBL/GenBank/DDBJ databases">
        <title>Caedibacter varicaedens, whole genome shotgun sequence.</title>
        <authorList>
            <person name="Suzuki H."/>
            <person name="Dapper A.L."/>
            <person name="Gibson A.K."/>
            <person name="Jackson C."/>
            <person name="Lee H."/>
            <person name="Pejaver V.R."/>
            <person name="Doak T."/>
            <person name="Lynch M."/>
        </authorList>
    </citation>
    <scope>NUCLEOTIDE SEQUENCE [LARGE SCALE GENOMIC DNA]</scope>
</reference>
<dbReference type="EMBL" id="BBVC01000022">
    <property type="protein sequence ID" value="GAO98020.1"/>
    <property type="molecule type" value="Genomic_DNA"/>
</dbReference>
<dbReference type="Proteomes" id="UP000036771">
    <property type="component" value="Unassembled WGS sequence"/>
</dbReference>
<keyword evidence="10" id="KW-1185">Reference proteome</keyword>
<feature type="domain" description="Major facilitator superfamily (MFS) profile" evidence="8">
    <location>
        <begin position="16"/>
        <end position="423"/>
    </location>
</feature>
<keyword evidence="5 7" id="KW-1133">Transmembrane helix</keyword>
<dbReference type="PANTHER" id="PTHR43045">
    <property type="entry name" value="SHIKIMATE TRANSPORTER"/>
    <property type="match status" value="1"/>
</dbReference>
<feature type="transmembrane region" description="Helical" evidence="7">
    <location>
        <begin position="309"/>
        <end position="326"/>
    </location>
</feature>
<keyword evidence="4 7" id="KW-0812">Transmembrane</keyword>
<evidence type="ECO:0000256" key="6">
    <source>
        <dbReference type="ARBA" id="ARBA00023136"/>
    </source>
</evidence>
<name>A0A0K8MBW6_9PROT</name>
<evidence type="ECO:0000256" key="1">
    <source>
        <dbReference type="ARBA" id="ARBA00004651"/>
    </source>
</evidence>
<dbReference type="SUPFAM" id="SSF103473">
    <property type="entry name" value="MFS general substrate transporter"/>
    <property type="match status" value="1"/>
</dbReference>
<dbReference type="PROSITE" id="PS50850">
    <property type="entry name" value="MFS"/>
    <property type="match status" value="1"/>
</dbReference>
<accession>A0A0K8MBW6</accession>
<dbReference type="AlphaFoldDB" id="A0A0K8MBW6"/>
<feature type="transmembrane region" description="Helical" evidence="7">
    <location>
        <begin position="332"/>
        <end position="352"/>
    </location>
</feature>
<evidence type="ECO:0000256" key="3">
    <source>
        <dbReference type="ARBA" id="ARBA00022475"/>
    </source>
</evidence>
<feature type="transmembrane region" description="Helical" evidence="7">
    <location>
        <begin position="149"/>
        <end position="170"/>
    </location>
</feature>
<dbReference type="PANTHER" id="PTHR43045:SF1">
    <property type="entry name" value="SHIKIMATE TRANSPORTER"/>
    <property type="match status" value="1"/>
</dbReference>
<evidence type="ECO:0000259" key="8">
    <source>
        <dbReference type="PROSITE" id="PS50850"/>
    </source>
</evidence>
<feature type="transmembrane region" description="Helical" evidence="7">
    <location>
        <begin position="396"/>
        <end position="418"/>
    </location>
</feature>
<evidence type="ECO:0000256" key="4">
    <source>
        <dbReference type="ARBA" id="ARBA00022692"/>
    </source>
</evidence>
<feature type="transmembrane region" description="Helical" evidence="7">
    <location>
        <begin position="373"/>
        <end position="390"/>
    </location>
</feature>
<protein>
    <submittedName>
        <fullName evidence="9">Proline/betaine transporter</fullName>
    </submittedName>
</protein>
<comment type="caution">
    <text evidence="9">The sequence shown here is derived from an EMBL/GenBank/DDBJ whole genome shotgun (WGS) entry which is preliminary data.</text>
</comment>
<feature type="transmembrane region" description="Helical" evidence="7">
    <location>
        <begin position="182"/>
        <end position="201"/>
    </location>
</feature>
<proteinExistence type="predicted"/>
<dbReference type="GO" id="GO:0022857">
    <property type="term" value="F:transmembrane transporter activity"/>
    <property type="evidence" value="ECO:0007669"/>
    <property type="project" value="InterPro"/>
</dbReference>
<evidence type="ECO:0000256" key="5">
    <source>
        <dbReference type="ARBA" id="ARBA00022989"/>
    </source>
</evidence>
<feature type="transmembrane region" description="Helical" evidence="7">
    <location>
        <begin position="109"/>
        <end position="128"/>
    </location>
</feature>
<feature type="transmembrane region" description="Helical" evidence="7">
    <location>
        <begin position="57"/>
        <end position="77"/>
    </location>
</feature>
<keyword evidence="2" id="KW-0813">Transport</keyword>
<feature type="transmembrane region" description="Helical" evidence="7">
    <location>
        <begin position="280"/>
        <end position="302"/>
    </location>
</feature>
<comment type="subcellular location">
    <subcellularLocation>
        <location evidence="1">Cell membrane</location>
        <topology evidence="1">Multi-pass membrane protein</topology>
    </subcellularLocation>
</comment>
<feature type="transmembrane region" description="Helical" evidence="7">
    <location>
        <begin position="84"/>
        <end position="103"/>
    </location>
</feature>
<keyword evidence="6 7" id="KW-0472">Membrane</keyword>
<organism evidence="9 10">
    <name type="scientific">Caedimonas varicaedens</name>
    <dbReference type="NCBI Taxonomy" id="1629334"/>
    <lineage>
        <taxon>Bacteria</taxon>
        <taxon>Pseudomonadati</taxon>
        <taxon>Pseudomonadota</taxon>
        <taxon>Alphaproteobacteria</taxon>
        <taxon>Holosporales</taxon>
        <taxon>Caedimonadaceae</taxon>
        <taxon>Caedimonas</taxon>
    </lineage>
</organism>
<evidence type="ECO:0000313" key="10">
    <source>
        <dbReference type="Proteomes" id="UP000036771"/>
    </source>
</evidence>
<gene>
    <name evidence="9" type="primary">proP_7</name>
    <name evidence="9" type="ORF">Cva_00663</name>
</gene>
<dbReference type="OrthoDB" id="9783227at2"/>
<sequence>MKIDFLKSWMKKNCSNYWLVLLVNNLEFFDLFLYIHFATVLHAHFSPHENVFLSESFNLMNIYFVAPLLSLIFALYGDNKGRKPVIVLCSLTMVVTTALIAILPTYAEIGLWATTLFVVLRLIQGIALSGEPYAAALYVIESVPIEKCAFYFSVFCATEIVGSLLALMLISICLHYDLSWRFPFICSIFPILLVALVRIVLSETEEYSERSNWDRRKSISNIREIKEFYARLPFKQINTICVALVNFGYPFAFVTSYVFMAKYLSAHYGYTLKDIVTHNIYLGIFEIILGISMGYLTILFSIRCYVLQAVRIIFAMIMAIMMPFALDYYHNIWLVFMFQVIFVTCMKTDLVIGSLYKAFPVIGRFTMMSVGHMANRFISFIVMTFILYVLNQKFGLLGNSFIMLGGCSLVLLGLFLYVPYEHYNFDRISHSNHEMK</sequence>
<keyword evidence="3" id="KW-1003">Cell membrane</keyword>
<dbReference type="Gene3D" id="1.20.1250.20">
    <property type="entry name" value="MFS general substrate transporter like domains"/>
    <property type="match status" value="1"/>
</dbReference>
<feature type="transmembrane region" description="Helical" evidence="7">
    <location>
        <begin position="16"/>
        <end position="37"/>
    </location>
</feature>